<sequence>MLFYGFLNKTTITLHRGHYQQFSLSHLTLEVYSDMEFYAIEYLFKHLSKLEHLTFKSTETSRFCDGTRWKQILSTLIKLKTFNLFMEIYNAPRWLRMVDVLISFQTAYYRDHKWNFEYVIHKKLDYFRFYSLPYYENKMCIDYEIFETKSTR</sequence>
<accession>A0A8S2FGT4</accession>
<evidence type="ECO:0000313" key="3">
    <source>
        <dbReference type="Proteomes" id="UP000677228"/>
    </source>
</evidence>
<dbReference type="Proteomes" id="UP000677228">
    <property type="component" value="Unassembled WGS sequence"/>
</dbReference>
<proteinExistence type="predicted"/>
<name>A0A8S2FGT4_9BILA</name>
<evidence type="ECO:0000313" key="2">
    <source>
        <dbReference type="EMBL" id="CAF4257261.1"/>
    </source>
</evidence>
<protein>
    <submittedName>
        <fullName evidence="1">Uncharacterized protein</fullName>
    </submittedName>
</protein>
<reference evidence="1" key="1">
    <citation type="submission" date="2021-02" db="EMBL/GenBank/DDBJ databases">
        <authorList>
            <person name="Nowell W R."/>
        </authorList>
    </citation>
    <scope>NUCLEOTIDE SEQUENCE</scope>
</reference>
<organism evidence="1 3">
    <name type="scientific">Didymodactylos carnosus</name>
    <dbReference type="NCBI Taxonomy" id="1234261"/>
    <lineage>
        <taxon>Eukaryota</taxon>
        <taxon>Metazoa</taxon>
        <taxon>Spiralia</taxon>
        <taxon>Gnathifera</taxon>
        <taxon>Rotifera</taxon>
        <taxon>Eurotatoria</taxon>
        <taxon>Bdelloidea</taxon>
        <taxon>Philodinida</taxon>
        <taxon>Philodinidae</taxon>
        <taxon>Didymodactylos</taxon>
    </lineage>
</organism>
<dbReference type="EMBL" id="CAJOBA010052651">
    <property type="protein sequence ID" value="CAF4257261.1"/>
    <property type="molecule type" value="Genomic_DNA"/>
</dbReference>
<evidence type="ECO:0000313" key="1">
    <source>
        <dbReference type="EMBL" id="CAF1464308.1"/>
    </source>
</evidence>
<dbReference type="EMBL" id="CAJNOK010030777">
    <property type="protein sequence ID" value="CAF1464308.1"/>
    <property type="molecule type" value="Genomic_DNA"/>
</dbReference>
<gene>
    <name evidence="1" type="ORF">OVA965_LOCUS35385</name>
    <name evidence="2" type="ORF">TMI583_LOCUS36352</name>
</gene>
<dbReference type="Proteomes" id="UP000682733">
    <property type="component" value="Unassembled WGS sequence"/>
</dbReference>
<comment type="caution">
    <text evidence="1">The sequence shown here is derived from an EMBL/GenBank/DDBJ whole genome shotgun (WGS) entry which is preliminary data.</text>
</comment>
<dbReference type="AlphaFoldDB" id="A0A8S2FGT4"/>